<keyword evidence="1" id="KW-0472">Membrane</keyword>
<accession>A0ABS5NKZ8</accession>
<dbReference type="EMBL" id="JAGXOE010000293">
    <property type="protein sequence ID" value="MBS4104598.1"/>
    <property type="molecule type" value="Genomic_DNA"/>
</dbReference>
<keyword evidence="1" id="KW-0812">Transmembrane</keyword>
<gene>
    <name evidence="2" type="ORF">KFZ73_25630</name>
</gene>
<reference evidence="2 3" key="1">
    <citation type="submission" date="2021-04" db="EMBL/GenBank/DDBJ databases">
        <title>Whole genome sequence analysis of a thiophenic sulfur metabolizing bacteria.</title>
        <authorList>
            <person name="Akhtar N."/>
            <person name="Akram J."/>
            <person name="Aslam A."/>
        </authorList>
    </citation>
    <scope>NUCLEOTIDE SEQUENCE [LARGE SCALE GENOMIC DNA]</scope>
    <source>
        <strain evidence="2 3">3OW</strain>
    </source>
</reference>
<sequence>MNTEFTSQPNPPHDQRSAMPFFAVATFASSALVVVTGRVWLATPDDRRLTTTLLLVAFAACAALCVVEYRVLNTTTIDGRPAYYIPAGGTQVPFIDSYTPRRAVVSFFLGLGLDVAIMIGLAVRHDGPTPIEAFAFAVYVTVSGAYAWRTVRLIRDRHGDARPL</sequence>
<keyword evidence="1" id="KW-1133">Transmembrane helix</keyword>
<feature type="transmembrane region" description="Helical" evidence="1">
    <location>
        <begin position="53"/>
        <end position="72"/>
    </location>
</feature>
<protein>
    <submittedName>
        <fullName evidence="2">Uncharacterized protein</fullName>
    </submittedName>
</protein>
<feature type="transmembrane region" description="Helical" evidence="1">
    <location>
        <begin position="21"/>
        <end position="41"/>
    </location>
</feature>
<evidence type="ECO:0000313" key="3">
    <source>
        <dbReference type="Proteomes" id="UP000676853"/>
    </source>
</evidence>
<feature type="transmembrane region" description="Helical" evidence="1">
    <location>
        <begin position="103"/>
        <end position="123"/>
    </location>
</feature>
<dbReference type="RefSeq" id="WP_212555573.1">
    <property type="nucleotide sequence ID" value="NZ_JAGXOE010000293.1"/>
</dbReference>
<feature type="transmembrane region" description="Helical" evidence="1">
    <location>
        <begin position="129"/>
        <end position="148"/>
    </location>
</feature>
<organism evidence="2 3">
    <name type="scientific">Tsukamurella paurometabola</name>
    <name type="common">Corynebacterium paurometabolum</name>
    <dbReference type="NCBI Taxonomy" id="2061"/>
    <lineage>
        <taxon>Bacteria</taxon>
        <taxon>Bacillati</taxon>
        <taxon>Actinomycetota</taxon>
        <taxon>Actinomycetes</taxon>
        <taxon>Mycobacteriales</taxon>
        <taxon>Tsukamurellaceae</taxon>
        <taxon>Tsukamurella</taxon>
    </lineage>
</organism>
<proteinExistence type="predicted"/>
<keyword evidence="3" id="KW-1185">Reference proteome</keyword>
<name>A0ABS5NKZ8_TSUPA</name>
<evidence type="ECO:0000256" key="1">
    <source>
        <dbReference type="SAM" id="Phobius"/>
    </source>
</evidence>
<evidence type="ECO:0000313" key="2">
    <source>
        <dbReference type="EMBL" id="MBS4104598.1"/>
    </source>
</evidence>
<comment type="caution">
    <text evidence="2">The sequence shown here is derived from an EMBL/GenBank/DDBJ whole genome shotgun (WGS) entry which is preliminary data.</text>
</comment>
<dbReference type="Proteomes" id="UP000676853">
    <property type="component" value="Unassembled WGS sequence"/>
</dbReference>